<keyword evidence="3" id="KW-1185">Reference proteome</keyword>
<name>A0A368T4U4_9ACTN</name>
<sequence>MPAGRRMSENAAVSEQDAFDRLLEELAAAGYVTVTAPDRLMVDAQIHEDDRVLGAVLLGIGDWGPDRTGWFVWVPARPGGDAPSSGWWAPVGPIEHEPRAAVEVADVVISQVEGIDRRPPVRWRPRPEPAVGPPEPE</sequence>
<feature type="compositionally biased region" description="Pro residues" evidence="1">
    <location>
        <begin position="128"/>
        <end position="137"/>
    </location>
</feature>
<reference evidence="2 3" key="1">
    <citation type="submission" date="2018-04" db="EMBL/GenBank/DDBJ databases">
        <title>Novel actinobacteria from marine sediment.</title>
        <authorList>
            <person name="Ng Z.Y."/>
            <person name="Tan G.Y.A."/>
        </authorList>
    </citation>
    <scope>NUCLEOTIDE SEQUENCE [LARGE SCALE GENOMIC DNA]</scope>
    <source>
        <strain evidence="2 3">TPS81</strain>
    </source>
</reference>
<gene>
    <name evidence="2" type="ORF">DEF24_13200</name>
</gene>
<evidence type="ECO:0000256" key="1">
    <source>
        <dbReference type="SAM" id="MobiDB-lite"/>
    </source>
</evidence>
<dbReference type="AlphaFoldDB" id="A0A368T4U4"/>
<protein>
    <submittedName>
        <fullName evidence="2">Uncharacterized protein</fullName>
    </submittedName>
</protein>
<organism evidence="2 3">
    <name type="scientific">Marinitenerispora sediminis</name>
    <dbReference type="NCBI Taxonomy" id="1931232"/>
    <lineage>
        <taxon>Bacteria</taxon>
        <taxon>Bacillati</taxon>
        <taxon>Actinomycetota</taxon>
        <taxon>Actinomycetes</taxon>
        <taxon>Streptosporangiales</taxon>
        <taxon>Nocardiopsidaceae</taxon>
        <taxon>Marinitenerispora</taxon>
    </lineage>
</organism>
<feature type="region of interest" description="Disordered" evidence="1">
    <location>
        <begin position="118"/>
        <end position="137"/>
    </location>
</feature>
<comment type="caution">
    <text evidence="2">The sequence shown here is derived from an EMBL/GenBank/DDBJ whole genome shotgun (WGS) entry which is preliminary data.</text>
</comment>
<dbReference type="Proteomes" id="UP000253318">
    <property type="component" value="Unassembled WGS sequence"/>
</dbReference>
<evidence type="ECO:0000313" key="2">
    <source>
        <dbReference type="EMBL" id="RCV58567.1"/>
    </source>
</evidence>
<evidence type="ECO:0000313" key="3">
    <source>
        <dbReference type="Proteomes" id="UP000253318"/>
    </source>
</evidence>
<proteinExistence type="predicted"/>
<accession>A0A368T4U4</accession>
<dbReference type="EMBL" id="QEIN01000092">
    <property type="protein sequence ID" value="RCV58567.1"/>
    <property type="molecule type" value="Genomic_DNA"/>
</dbReference>